<sequence length="211" mass="21007">MKFSLAATAIFALASTSSAASFIQRRASTAVGTVNGSIGTVQATIPTYLSNIQSSVAVIKGEANVYTALAQAAIAAIEGSAGNVTAALNAATLNILGATTTALGDINTRAAILVQSDVDLLAKDLQMVVTIIRGINATVSVVHADLDATANSLVQGEITALTAALQPFVIPVTTFATAAAAFSVTASVTGLRAALNSLITIAGGIYATLGI</sequence>
<dbReference type="EMBL" id="JAWRVE010000227">
    <property type="protein sequence ID" value="KAL1848006.1"/>
    <property type="molecule type" value="Genomic_DNA"/>
</dbReference>
<reference evidence="2 3" key="1">
    <citation type="journal article" date="2024" name="IMA Fungus">
        <title>IMA Genome - F19 : A genome assembly and annotation guide to empower mycologists, including annotated draft genome sequences of Ceratocystis pirilliformis, Diaporthe australafricana, Fusarium ophioides, Paecilomyces lecythidis, and Sporothrix stenoceras.</title>
        <authorList>
            <person name="Aylward J."/>
            <person name="Wilson A.M."/>
            <person name="Visagie C.M."/>
            <person name="Spraker J."/>
            <person name="Barnes I."/>
            <person name="Buitendag C."/>
            <person name="Ceriani C."/>
            <person name="Del Mar Angel L."/>
            <person name="du Plessis D."/>
            <person name="Fuchs T."/>
            <person name="Gasser K."/>
            <person name="Kramer D."/>
            <person name="Li W."/>
            <person name="Munsamy K."/>
            <person name="Piso A."/>
            <person name="Price J.L."/>
            <person name="Sonnekus B."/>
            <person name="Thomas C."/>
            <person name="van der Nest A."/>
            <person name="van Dijk A."/>
            <person name="van Heerden A."/>
            <person name="van Vuuren N."/>
            <person name="Yilmaz N."/>
            <person name="Duong T.A."/>
            <person name="van der Merwe N.A."/>
            <person name="Wingfield M.J."/>
            <person name="Wingfield B.D."/>
        </authorList>
    </citation>
    <scope>NUCLEOTIDE SEQUENCE [LARGE SCALE GENOMIC DNA]</scope>
    <source>
        <strain evidence="2 3">CMW 18300</strain>
    </source>
</reference>
<protein>
    <submittedName>
        <fullName evidence="2">Uncharacterized protein</fullName>
    </submittedName>
</protein>
<evidence type="ECO:0000313" key="3">
    <source>
        <dbReference type="Proteomes" id="UP001583177"/>
    </source>
</evidence>
<proteinExistence type="predicted"/>
<feature type="chain" id="PRO_5046700894" evidence="1">
    <location>
        <begin position="20"/>
        <end position="211"/>
    </location>
</feature>
<feature type="signal peptide" evidence="1">
    <location>
        <begin position="1"/>
        <end position="19"/>
    </location>
</feature>
<name>A0ABR3VXW2_9PEZI</name>
<keyword evidence="1" id="KW-0732">Signal</keyword>
<evidence type="ECO:0000256" key="1">
    <source>
        <dbReference type="SAM" id="SignalP"/>
    </source>
</evidence>
<keyword evidence="3" id="KW-1185">Reference proteome</keyword>
<accession>A0ABR3VXW2</accession>
<gene>
    <name evidence="2" type="ORF">Daus18300_013727</name>
</gene>
<dbReference type="Proteomes" id="UP001583177">
    <property type="component" value="Unassembled WGS sequence"/>
</dbReference>
<organism evidence="2 3">
    <name type="scientific">Diaporthe australafricana</name>
    <dbReference type="NCBI Taxonomy" id="127596"/>
    <lineage>
        <taxon>Eukaryota</taxon>
        <taxon>Fungi</taxon>
        <taxon>Dikarya</taxon>
        <taxon>Ascomycota</taxon>
        <taxon>Pezizomycotina</taxon>
        <taxon>Sordariomycetes</taxon>
        <taxon>Sordariomycetidae</taxon>
        <taxon>Diaporthales</taxon>
        <taxon>Diaporthaceae</taxon>
        <taxon>Diaporthe</taxon>
    </lineage>
</organism>
<comment type="caution">
    <text evidence="2">The sequence shown here is derived from an EMBL/GenBank/DDBJ whole genome shotgun (WGS) entry which is preliminary data.</text>
</comment>
<evidence type="ECO:0000313" key="2">
    <source>
        <dbReference type="EMBL" id="KAL1848006.1"/>
    </source>
</evidence>